<dbReference type="Proteomes" id="UP001165064">
    <property type="component" value="Unassembled WGS sequence"/>
</dbReference>
<gene>
    <name evidence="1" type="ORF">Amon02_000518800</name>
</gene>
<evidence type="ECO:0000313" key="1">
    <source>
        <dbReference type="EMBL" id="GME81885.1"/>
    </source>
</evidence>
<reference evidence="1" key="1">
    <citation type="submission" date="2023-04" db="EMBL/GenBank/DDBJ databases">
        <title>Ambrosiozyma monospora NBRC 10751.</title>
        <authorList>
            <person name="Ichikawa N."/>
            <person name="Sato H."/>
            <person name="Tonouchi N."/>
        </authorList>
    </citation>
    <scope>NUCLEOTIDE SEQUENCE</scope>
    <source>
        <strain evidence="1">NBRC 10751</strain>
    </source>
</reference>
<sequence length="380" mass="43103">MAGLSTRLMHSDANTQRRTIDVVQPINVTTTFRYPDDPDDYVMAKDRPLEEISTGRPWYSRLSHPNSSKVEAVLGDLLEGEAVVYNNGLAAFNAALTYFNPKQVLIGDGYHGVHGILDLWTRNHGLVQLKLNEVDKLKEGDLIHIETPQNPYSTIHDLSYYVKVAREKKCKIMVDSTFGPPPLSNPWDFGVDMIMHSATKFFGGHSDLLAGVLVTKDKAVKTQLVEDRIFLGSNIANLEAFLILRSLRTYEMRLLRQSSNATTLVKWLNENRDKYPKLDKIYHSSLQKDDFVKKQMTGGFPPVFSMEFKTAEQSKRFPSKLTLFDHATSLGGVESLIEWRPMSDTHERETLLRVSVGIENVEDLIADFKQGLEQIEKEDN</sequence>
<dbReference type="EMBL" id="BSXS01003750">
    <property type="protein sequence ID" value="GME81885.1"/>
    <property type="molecule type" value="Genomic_DNA"/>
</dbReference>
<accession>A0ACB5T635</accession>
<evidence type="ECO:0000313" key="2">
    <source>
        <dbReference type="Proteomes" id="UP001165064"/>
    </source>
</evidence>
<comment type="caution">
    <text evidence="1">The sequence shown here is derived from an EMBL/GenBank/DDBJ whole genome shotgun (WGS) entry which is preliminary data.</text>
</comment>
<proteinExistence type="predicted"/>
<organism evidence="1 2">
    <name type="scientific">Ambrosiozyma monospora</name>
    <name type="common">Yeast</name>
    <name type="synonym">Endomycopsis monosporus</name>
    <dbReference type="NCBI Taxonomy" id="43982"/>
    <lineage>
        <taxon>Eukaryota</taxon>
        <taxon>Fungi</taxon>
        <taxon>Dikarya</taxon>
        <taxon>Ascomycota</taxon>
        <taxon>Saccharomycotina</taxon>
        <taxon>Pichiomycetes</taxon>
        <taxon>Pichiales</taxon>
        <taxon>Pichiaceae</taxon>
        <taxon>Ambrosiozyma</taxon>
    </lineage>
</organism>
<protein>
    <submittedName>
        <fullName evidence="1">Unnamed protein product</fullName>
    </submittedName>
</protein>
<keyword evidence="2" id="KW-1185">Reference proteome</keyword>
<name>A0ACB5T635_AMBMO</name>